<keyword evidence="9" id="KW-1185">Reference proteome</keyword>
<evidence type="ECO:0000259" key="7">
    <source>
        <dbReference type="Pfam" id="PF18052"/>
    </source>
</evidence>
<sequence>MESATISGARWVLGRALSSLSDGLVEAWVASSGLGPNVEALKTELLYAQAMLDNARDREIRSHALVLLLQRLRALAYGADDVLDELDYFRIQDELDGTFETADHDDRGASSPHYKSAAPPNSLLIGIPHGSCRASSCFLSQNCRNSRRMKWQESLPRPSAASSLPPSPNYLLNTTKRWSASPRSKRRPFPSSGPSRTSNSSGVLSCGASQQG</sequence>
<evidence type="ECO:0000256" key="6">
    <source>
        <dbReference type="SAM" id="MobiDB-lite"/>
    </source>
</evidence>
<feature type="region of interest" description="Disordered" evidence="6">
    <location>
        <begin position="150"/>
        <end position="212"/>
    </location>
</feature>
<evidence type="ECO:0000256" key="3">
    <source>
        <dbReference type="ARBA" id="ARBA00022737"/>
    </source>
</evidence>
<dbReference type="GO" id="GO:0006952">
    <property type="term" value="P:defense response"/>
    <property type="evidence" value="ECO:0007669"/>
    <property type="project" value="UniProtKB-KW"/>
</dbReference>
<reference evidence="9" key="1">
    <citation type="journal article" date="2014" name="Science">
        <title>Ancient hybridizations among the ancestral genomes of bread wheat.</title>
        <authorList>
            <consortium name="International Wheat Genome Sequencing Consortium,"/>
            <person name="Marcussen T."/>
            <person name="Sandve S.R."/>
            <person name="Heier L."/>
            <person name="Spannagl M."/>
            <person name="Pfeifer M."/>
            <person name="Jakobsen K.S."/>
            <person name="Wulff B.B."/>
            <person name="Steuernagel B."/>
            <person name="Mayer K.F."/>
            <person name="Olsen O.A."/>
        </authorList>
    </citation>
    <scope>NUCLEOTIDE SEQUENCE [LARGE SCALE GENOMIC DNA]</scope>
    <source>
        <strain evidence="9">cv. AL8/78</strain>
    </source>
</reference>
<keyword evidence="3" id="KW-0677">Repeat</keyword>
<dbReference type="Gramene" id="AET1Gv20242800.9">
    <property type="protein sequence ID" value="AET1Gv20242800.9"/>
    <property type="gene ID" value="AET1Gv20242800"/>
</dbReference>
<reference evidence="8" key="5">
    <citation type="journal article" date="2021" name="G3 (Bethesda)">
        <title>Aegilops tauschii genome assembly Aet v5.0 features greater sequence contiguity and improved annotation.</title>
        <authorList>
            <person name="Wang L."/>
            <person name="Zhu T."/>
            <person name="Rodriguez J.C."/>
            <person name="Deal K.R."/>
            <person name="Dubcovsky J."/>
            <person name="McGuire P.E."/>
            <person name="Lux T."/>
            <person name="Spannagl M."/>
            <person name="Mayer K.F.X."/>
            <person name="Baldrich P."/>
            <person name="Meyers B.C."/>
            <person name="Huo N."/>
            <person name="Gu Y.Q."/>
            <person name="Zhou H."/>
            <person name="Devos K.M."/>
            <person name="Bennetzen J.L."/>
            <person name="Unver T."/>
            <person name="Budak H."/>
            <person name="Gulick P.J."/>
            <person name="Galiba G."/>
            <person name="Kalapos B."/>
            <person name="Nelson D.R."/>
            <person name="Li P."/>
            <person name="You F.M."/>
            <person name="Luo M.C."/>
            <person name="Dvorak J."/>
        </authorList>
    </citation>
    <scope>NUCLEOTIDE SEQUENCE [LARGE SCALE GENOMIC DNA]</scope>
    <source>
        <strain evidence="8">cv. AL8/78</strain>
    </source>
</reference>
<evidence type="ECO:0000256" key="1">
    <source>
        <dbReference type="ARBA" id="ARBA00008894"/>
    </source>
</evidence>
<dbReference type="Gramene" id="AET1Gv20242800.3">
    <property type="protein sequence ID" value="AET1Gv20242800.3"/>
    <property type="gene ID" value="AET1Gv20242800"/>
</dbReference>
<dbReference type="Gene3D" id="1.20.5.4130">
    <property type="match status" value="1"/>
</dbReference>
<evidence type="ECO:0000313" key="8">
    <source>
        <dbReference type="EnsemblPlants" id="AET1Gv20242800.3"/>
    </source>
</evidence>
<name>A0A452Y0J9_AEGTS</name>
<keyword evidence="2" id="KW-0433">Leucine-rich repeat</keyword>
<protein>
    <recommendedName>
        <fullName evidence="7">Disease resistance N-terminal domain-containing protein</fullName>
    </recommendedName>
</protein>
<reference evidence="9" key="2">
    <citation type="journal article" date="2017" name="Nat. Plants">
        <title>The Aegilops tauschii genome reveals multiple impacts of transposons.</title>
        <authorList>
            <person name="Zhao G."/>
            <person name="Zou C."/>
            <person name="Li K."/>
            <person name="Wang K."/>
            <person name="Li T."/>
            <person name="Gao L."/>
            <person name="Zhang X."/>
            <person name="Wang H."/>
            <person name="Yang Z."/>
            <person name="Liu X."/>
            <person name="Jiang W."/>
            <person name="Mao L."/>
            <person name="Kong X."/>
            <person name="Jiao Y."/>
            <person name="Jia J."/>
        </authorList>
    </citation>
    <scope>NUCLEOTIDE SEQUENCE [LARGE SCALE GENOMIC DNA]</scope>
    <source>
        <strain evidence="9">cv. AL8/78</strain>
    </source>
</reference>
<keyword evidence="4" id="KW-0547">Nucleotide-binding</keyword>
<dbReference type="Proteomes" id="UP000015105">
    <property type="component" value="Chromosome 1D"/>
</dbReference>
<dbReference type="Pfam" id="PF18052">
    <property type="entry name" value="Rx_N"/>
    <property type="match status" value="1"/>
</dbReference>
<proteinExistence type="inferred from homology"/>
<dbReference type="EnsemblPlants" id="AET1Gv20242800.9">
    <property type="protein sequence ID" value="AET1Gv20242800.9"/>
    <property type="gene ID" value="AET1Gv20242800"/>
</dbReference>
<keyword evidence="5" id="KW-0611">Plant defense</keyword>
<evidence type="ECO:0000313" key="9">
    <source>
        <dbReference type="Proteomes" id="UP000015105"/>
    </source>
</evidence>
<comment type="similarity">
    <text evidence="1">Belongs to the disease resistance NB-LRR family.</text>
</comment>
<feature type="domain" description="Disease resistance N-terminal" evidence="7">
    <location>
        <begin position="12"/>
        <end position="94"/>
    </location>
</feature>
<accession>A0A452Y0J9</accession>
<organism evidence="8 9">
    <name type="scientific">Aegilops tauschii subsp. strangulata</name>
    <name type="common">Goatgrass</name>
    <dbReference type="NCBI Taxonomy" id="200361"/>
    <lineage>
        <taxon>Eukaryota</taxon>
        <taxon>Viridiplantae</taxon>
        <taxon>Streptophyta</taxon>
        <taxon>Embryophyta</taxon>
        <taxon>Tracheophyta</taxon>
        <taxon>Spermatophyta</taxon>
        <taxon>Magnoliopsida</taxon>
        <taxon>Liliopsida</taxon>
        <taxon>Poales</taxon>
        <taxon>Poaceae</taxon>
        <taxon>BOP clade</taxon>
        <taxon>Pooideae</taxon>
        <taxon>Triticodae</taxon>
        <taxon>Triticeae</taxon>
        <taxon>Triticinae</taxon>
        <taxon>Aegilops</taxon>
    </lineage>
</organism>
<evidence type="ECO:0000256" key="5">
    <source>
        <dbReference type="ARBA" id="ARBA00022821"/>
    </source>
</evidence>
<dbReference type="GO" id="GO:0000166">
    <property type="term" value="F:nucleotide binding"/>
    <property type="evidence" value="ECO:0007669"/>
    <property type="project" value="UniProtKB-KW"/>
</dbReference>
<dbReference type="InterPro" id="IPR041118">
    <property type="entry name" value="Rx_N"/>
</dbReference>
<feature type="compositionally biased region" description="Low complexity" evidence="6">
    <location>
        <begin position="189"/>
        <end position="202"/>
    </location>
</feature>
<feature type="compositionally biased region" description="Low complexity" evidence="6">
    <location>
        <begin position="154"/>
        <end position="164"/>
    </location>
</feature>
<dbReference type="AlphaFoldDB" id="A0A452Y0J9"/>
<dbReference type="EnsemblPlants" id="AET1Gv20242800.3">
    <property type="protein sequence ID" value="AET1Gv20242800.3"/>
    <property type="gene ID" value="AET1Gv20242800"/>
</dbReference>
<evidence type="ECO:0000256" key="2">
    <source>
        <dbReference type="ARBA" id="ARBA00022614"/>
    </source>
</evidence>
<reference evidence="8" key="3">
    <citation type="journal article" date="2017" name="Nature">
        <title>Genome sequence of the progenitor of the wheat D genome Aegilops tauschii.</title>
        <authorList>
            <person name="Luo M.C."/>
            <person name="Gu Y.Q."/>
            <person name="Puiu D."/>
            <person name="Wang H."/>
            <person name="Twardziok S.O."/>
            <person name="Deal K.R."/>
            <person name="Huo N."/>
            <person name="Zhu T."/>
            <person name="Wang L."/>
            <person name="Wang Y."/>
            <person name="McGuire P.E."/>
            <person name="Liu S."/>
            <person name="Long H."/>
            <person name="Ramasamy R.K."/>
            <person name="Rodriguez J.C."/>
            <person name="Van S.L."/>
            <person name="Yuan L."/>
            <person name="Wang Z."/>
            <person name="Xia Z."/>
            <person name="Xiao L."/>
            <person name="Anderson O.D."/>
            <person name="Ouyang S."/>
            <person name="Liang Y."/>
            <person name="Zimin A.V."/>
            <person name="Pertea G."/>
            <person name="Qi P."/>
            <person name="Bennetzen J.L."/>
            <person name="Dai X."/>
            <person name="Dawson M.W."/>
            <person name="Muller H.G."/>
            <person name="Kugler K."/>
            <person name="Rivarola-Duarte L."/>
            <person name="Spannagl M."/>
            <person name="Mayer K.F.X."/>
            <person name="Lu F.H."/>
            <person name="Bevan M.W."/>
            <person name="Leroy P."/>
            <person name="Li P."/>
            <person name="You F.M."/>
            <person name="Sun Q."/>
            <person name="Liu Z."/>
            <person name="Lyons E."/>
            <person name="Wicker T."/>
            <person name="Salzberg S.L."/>
            <person name="Devos K.M."/>
            <person name="Dvorak J."/>
        </authorList>
    </citation>
    <scope>NUCLEOTIDE SEQUENCE [LARGE SCALE GENOMIC DNA]</scope>
    <source>
        <strain evidence="8">cv. AL8/78</strain>
    </source>
</reference>
<reference evidence="8" key="4">
    <citation type="submission" date="2019-03" db="UniProtKB">
        <authorList>
            <consortium name="EnsemblPlants"/>
        </authorList>
    </citation>
    <scope>IDENTIFICATION</scope>
</reference>
<evidence type="ECO:0000256" key="4">
    <source>
        <dbReference type="ARBA" id="ARBA00022741"/>
    </source>
</evidence>